<dbReference type="Proteomes" id="UP000015453">
    <property type="component" value="Unassembled WGS sequence"/>
</dbReference>
<accession>S8BSQ2</accession>
<dbReference type="EMBL" id="AUSU01010273">
    <property type="protein sequence ID" value="EPS57399.1"/>
    <property type="molecule type" value="Genomic_DNA"/>
</dbReference>
<dbReference type="AlphaFoldDB" id="S8BSQ2"/>
<keyword evidence="3" id="KW-1185">Reference proteome</keyword>
<organism evidence="2 3">
    <name type="scientific">Genlisea aurea</name>
    <dbReference type="NCBI Taxonomy" id="192259"/>
    <lineage>
        <taxon>Eukaryota</taxon>
        <taxon>Viridiplantae</taxon>
        <taxon>Streptophyta</taxon>
        <taxon>Embryophyta</taxon>
        <taxon>Tracheophyta</taxon>
        <taxon>Spermatophyta</taxon>
        <taxon>Magnoliopsida</taxon>
        <taxon>eudicotyledons</taxon>
        <taxon>Gunneridae</taxon>
        <taxon>Pentapetalae</taxon>
        <taxon>asterids</taxon>
        <taxon>lamiids</taxon>
        <taxon>Lamiales</taxon>
        <taxon>Lentibulariaceae</taxon>
        <taxon>Genlisea</taxon>
    </lineage>
</organism>
<keyword evidence="1" id="KW-1133">Transmembrane helix</keyword>
<evidence type="ECO:0000313" key="3">
    <source>
        <dbReference type="Proteomes" id="UP000015453"/>
    </source>
</evidence>
<feature type="transmembrane region" description="Helical" evidence="1">
    <location>
        <begin position="40"/>
        <end position="65"/>
    </location>
</feature>
<evidence type="ECO:0000313" key="2">
    <source>
        <dbReference type="EMBL" id="EPS57399.1"/>
    </source>
</evidence>
<gene>
    <name evidence="2" type="ORF">M569_17420</name>
</gene>
<sequence length="115" mass="12627">MSCGQTDLMPSHGVGYFRDGKKNAGWHRSLFATPWAMLNWLPIFSSALYLMIFSTSTVSNVGLFLKKGRAVEVRAWVDPEEDAAVAVSHVRTVLAKARVQSHLVLGDDLANAHIS</sequence>
<comment type="caution">
    <text evidence="2">The sequence shown here is derived from an EMBL/GenBank/DDBJ whole genome shotgun (WGS) entry which is preliminary data.</text>
</comment>
<keyword evidence="1" id="KW-0472">Membrane</keyword>
<protein>
    <submittedName>
        <fullName evidence="2">Uncharacterized protein</fullName>
    </submittedName>
</protein>
<keyword evidence="1" id="KW-0812">Transmembrane</keyword>
<name>S8BSQ2_9LAMI</name>
<proteinExistence type="predicted"/>
<reference evidence="2 3" key="1">
    <citation type="journal article" date="2013" name="BMC Genomics">
        <title>The miniature genome of a carnivorous plant Genlisea aurea contains a low number of genes and short non-coding sequences.</title>
        <authorList>
            <person name="Leushkin E.V."/>
            <person name="Sutormin R.A."/>
            <person name="Nabieva E.R."/>
            <person name="Penin A.A."/>
            <person name="Kondrashov A.S."/>
            <person name="Logacheva M.D."/>
        </authorList>
    </citation>
    <scope>NUCLEOTIDE SEQUENCE [LARGE SCALE GENOMIC DNA]</scope>
</reference>
<evidence type="ECO:0000256" key="1">
    <source>
        <dbReference type="SAM" id="Phobius"/>
    </source>
</evidence>